<keyword evidence="5 16" id="KW-0732">Signal</keyword>
<evidence type="ECO:0000256" key="13">
    <source>
        <dbReference type="ARBA" id="ARBA00044502"/>
    </source>
</evidence>
<gene>
    <name evidence="18" type="ORF">B0H63DRAFT_431781</name>
</gene>
<evidence type="ECO:0000256" key="9">
    <source>
        <dbReference type="ARBA" id="ARBA00023033"/>
    </source>
</evidence>
<dbReference type="InterPro" id="IPR049892">
    <property type="entry name" value="AA9"/>
</dbReference>
<dbReference type="GO" id="GO:0016787">
    <property type="term" value="F:hydrolase activity"/>
    <property type="evidence" value="ECO:0007669"/>
    <property type="project" value="UniProtKB-KW"/>
</dbReference>
<proteinExistence type="inferred from homology"/>
<dbReference type="CDD" id="cd21175">
    <property type="entry name" value="LPMO_AA9"/>
    <property type="match status" value="1"/>
</dbReference>
<dbReference type="GO" id="GO:0005576">
    <property type="term" value="C:extracellular region"/>
    <property type="evidence" value="ECO:0007669"/>
    <property type="project" value="UniProtKB-SubCell"/>
</dbReference>
<keyword evidence="4" id="KW-0479">Metal-binding</keyword>
<keyword evidence="18" id="KW-0378">Hydrolase</keyword>
<evidence type="ECO:0000256" key="12">
    <source>
        <dbReference type="ARBA" id="ARBA00023326"/>
    </source>
</evidence>
<keyword evidence="7" id="KW-0560">Oxidoreductase</keyword>
<evidence type="ECO:0000256" key="5">
    <source>
        <dbReference type="ARBA" id="ARBA00022729"/>
    </source>
</evidence>
<dbReference type="PANTHER" id="PTHR33353:SF10">
    <property type="entry name" value="ENDO-BETA-1,4-GLUCANASE D"/>
    <property type="match status" value="1"/>
</dbReference>
<evidence type="ECO:0000256" key="10">
    <source>
        <dbReference type="ARBA" id="ARBA00023157"/>
    </source>
</evidence>
<keyword evidence="11" id="KW-0119">Carbohydrate metabolism</keyword>
<dbReference type="AlphaFoldDB" id="A0AAE0NUT2"/>
<evidence type="ECO:0000256" key="2">
    <source>
        <dbReference type="ARBA" id="ARBA00004613"/>
    </source>
</evidence>
<comment type="cofactor">
    <cofactor evidence="1">
        <name>Cu(2+)</name>
        <dbReference type="ChEBI" id="CHEBI:29036"/>
    </cofactor>
</comment>
<feature type="chain" id="PRO_5042133640" description="lytic cellulose monooxygenase (C4-dehydrogenating)" evidence="16">
    <location>
        <begin position="17"/>
        <end position="228"/>
    </location>
</feature>
<evidence type="ECO:0000256" key="6">
    <source>
        <dbReference type="ARBA" id="ARBA00023001"/>
    </source>
</evidence>
<evidence type="ECO:0000313" key="18">
    <source>
        <dbReference type="EMBL" id="KAK3387840.1"/>
    </source>
</evidence>
<evidence type="ECO:0000256" key="14">
    <source>
        <dbReference type="ARBA" id="ARBA00045077"/>
    </source>
</evidence>
<dbReference type="GO" id="GO:0046872">
    <property type="term" value="F:metal ion binding"/>
    <property type="evidence" value="ECO:0007669"/>
    <property type="project" value="UniProtKB-KW"/>
</dbReference>
<evidence type="ECO:0000256" key="3">
    <source>
        <dbReference type="ARBA" id="ARBA00022525"/>
    </source>
</evidence>
<comment type="caution">
    <text evidence="18">The sequence shown here is derived from an EMBL/GenBank/DDBJ whole genome shotgun (WGS) entry which is preliminary data.</text>
</comment>
<evidence type="ECO:0000256" key="15">
    <source>
        <dbReference type="ARBA" id="ARBA00047174"/>
    </source>
</evidence>
<comment type="catalytic activity">
    <reaction evidence="14">
        <text>[(1-&gt;4)-beta-D-glucosyl]n+m + reduced acceptor + O2 = 4-dehydro-beta-D-glucosyl-[(1-&gt;4)-beta-D-glucosyl]n-1 + [(1-&gt;4)-beta-D-glucosyl]m + acceptor + H2O.</text>
        <dbReference type="EC" id="1.14.99.56"/>
    </reaction>
</comment>
<comment type="subcellular location">
    <subcellularLocation>
        <location evidence="2">Secreted</location>
    </subcellularLocation>
</comment>
<evidence type="ECO:0000256" key="4">
    <source>
        <dbReference type="ARBA" id="ARBA00022723"/>
    </source>
</evidence>
<keyword evidence="12" id="KW-0624">Polysaccharide degradation</keyword>
<dbReference type="GO" id="GO:0004497">
    <property type="term" value="F:monooxygenase activity"/>
    <property type="evidence" value="ECO:0007669"/>
    <property type="project" value="UniProtKB-KW"/>
</dbReference>
<evidence type="ECO:0000256" key="11">
    <source>
        <dbReference type="ARBA" id="ARBA00023277"/>
    </source>
</evidence>
<evidence type="ECO:0000256" key="7">
    <source>
        <dbReference type="ARBA" id="ARBA00023002"/>
    </source>
</evidence>
<reference evidence="18" key="1">
    <citation type="journal article" date="2023" name="Mol. Phylogenet. Evol.">
        <title>Genome-scale phylogeny and comparative genomics of the fungal order Sordariales.</title>
        <authorList>
            <person name="Hensen N."/>
            <person name="Bonometti L."/>
            <person name="Westerberg I."/>
            <person name="Brannstrom I.O."/>
            <person name="Guillou S."/>
            <person name="Cros-Aarteil S."/>
            <person name="Calhoun S."/>
            <person name="Haridas S."/>
            <person name="Kuo A."/>
            <person name="Mondo S."/>
            <person name="Pangilinan J."/>
            <person name="Riley R."/>
            <person name="LaButti K."/>
            <person name="Andreopoulos B."/>
            <person name="Lipzen A."/>
            <person name="Chen C."/>
            <person name="Yan M."/>
            <person name="Daum C."/>
            <person name="Ng V."/>
            <person name="Clum A."/>
            <person name="Steindorff A."/>
            <person name="Ohm R.A."/>
            <person name="Martin F."/>
            <person name="Silar P."/>
            <person name="Natvig D.O."/>
            <person name="Lalanne C."/>
            <person name="Gautier V."/>
            <person name="Ament-Velasquez S.L."/>
            <person name="Kruys A."/>
            <person name="Hutchinson M.I."/>
            <person name="Powell A.J."/>
            <person name="Barry K."/>
            <person name="Miller A.N."/>
            <person name="Grigoriev I.V."/>
            <person name="Debuchy R."/>
            <person name="Gladieux P."/>
            <person name="Hiltunen Thoren M."/>
            <person name="Johannesson H."/>
        </authorList>
    </citation>
    <scope>NUCLEOTIDE SEQUENCE</scope>
    <source>
        <strain evidence="18">CBS 232.78</strain>
    </source>
</reference>
<protein>
    <recommendedName>
        <fullName evidence="15">lytic cellulose monooxygenase (C4-dehydrogenating)</fullName>
        <ecNumber evidence="15">1.14.99.56</ecNumber>
    </recommendedName>
</protein>
<name>A0AAE0NUT2_9PEZI</name>
<organism evidence="18 19">
    <name type="scientific">Podospora didyma</name>
    <dbReference type="NCBI Taxonomy" id="330526"/>
    <lineage>
        <taxon>Eukaryota</taxon>
        <taxon>Fungi</taxon>
        <taxon>Dikarya</taxon>
        <taxon>Ascomycota</taxon>
        <taxon>Pezizomycotina</taxon>
        <taxon>Sordariomycetes</taxon>
        <taxon>Sordariomycetidae</taxon>
        <taxon>Sordariales</taxon>
        <taxon>Podosporaceae</taxon>
        <taxon>Podospora</taxon>
    </lineage>
</organism>
<keyword evidence="10" id="KW-1015">Disulfide bond</keyword>
<evidence type="ECO:0000256" key="16">
    <source>
        <dbReference type="SAM" id="SignalP"/>
    </source>
</evidence>
<evidence type="ECO:0000259" key="17">
    <source>
        <dbReference type="Pfam" id="PF03443"/>
    </source>
</evidence>
<dbReference type="Proteomes" id="UP001285441">
    <property type="component" value="Unassembled WGS sequence"/>
</dbReference>
<keyword evidence="9" id="KW-0503">Monooxygenase</keyword>
<reference evidence="18" key="2">
    <citation type="submission" date="2023-06" db="EMBL/GenBank/DDBJ databases">
        <authorList>
            <consortium name="Lawrence Berkeley National Laboratory"/>
            <person name="Haridas S."/>
            <person name="Hensen N."/>
            <person name="Bonometti L."/>
            <person name="Westerberg I."/>
            <person name="Brannstrom I.O."/>
            <person name="Guillou S."/>
            <person name="Cros-Aarteil S."/>
            <person name="Calhoun S."/>
            <person name="Kuo A."/>
            <person name="Mondo S."/>
            <person name="Pangilinan J."/>
            <person name="Riley R."/>
            <person name="LaButti K."/>
            <person name="Andreopoulos B."/>
            <person name="Lipzen A."/>
            <person name="Chen C."/>
            <person name="Yanf M."/>
            <person name="Daum C."/>
            <person name="Ng V."/>
            <person name="Clum A."/>
            <person name="Steindorff A."/>
            <person name="Ohm R."/>
            <person name="Martin F."/>
            <person name="Silar P."/>
            <person name="Natvig D."/>
            <person name="Lalanne C."/>
            <person name="Gautier V."/>
            <person name="Ament-velasquez S.L."/>
            <person name="Kruys A."/>
            <person name="Hutchinson M.I."/>
            <person name="Powell A.J."/>
            <person name="Barry K."/>
            <person name="Miller A.N."/>
            <person name="Grigoriev I.V."/>
            <person name="Debuchy R."/>
            <person name="Gladieux P."/>
            <person name="Thoren M.H."/>
            <person name="Johannesson H."/>
        </authorList>
    </citation>
    <scope>NUCLEOTIDE SEQUENCE</scope>
    <source>
        <strain evidence="18">CBS 232.78</strain>
    </source>
</reference>
<dbReference type="InterPro" id="IPR005103">
    <property type="entry name" value="AA9_LPMO"/>
</dbReference>
<accession>A0AAE0NUT2</accession>
<feature type="domain" description="Auxiliary Activity family 9 catalytic" evidence="17">
    <location>
        <begin position="17"/>
        <end position="215"/>
    </location>
</feature>
<sequence length="228" mass="24159">MHILSYLLPLAAVADAHYRFSKLVVGGQTEAKEWTSIRMTKNYQDDHGVTDVNGADIRCFQAKAGTGTATVVAGDELGFVADQGVTHPGPVQFYMARVPDGKDINTWEATGNVWFKAASINGVNPGAKTSGFTWPTYNKKSVSFTIPKNVPSGKYLVRVESIALHQAQSAGGAQFYLACAQVEVTGGGNGSPGQLVAFPGAYKSGGPGLIFSWQTTAYTPPGPEVWQG</sequence>
<dbReference type="PANTHER" id="PTHR33353">
    <property type="entry name" value="PUTATIVE (AFU_ORTHOLOGUE AFUA_1G12560)-RELATED"/>
    <property type="match status" value="1"/>
</dbReference>
<dbReference type="EMBL" id="JAULSW010000003">
    <property type="protein sequence ID" value="KAK3387840.1"/>
    <property type="molecule type" value="Genomic_DNA"/>
</dbReference>
<evidence type="ECO:0000256" key="1">
    <source>
        <dbReference type="ARBA" id="ARBA00001973"/>
    </source>
</evidence>
<dbReference type="GO" id="GO:0030245">
    <property type="term" value="P:cellulose catabolic process"/>
    <property type="evidence" value="ECO:0007669"/>
    <property type="project" value="UniProtKB-KW"/>
</dbReference>
<evidence type="ECO:0000313" key="19">
    <source>
        <dbReference type="Proteomes" id="UP001285441"/>
    </source>
</evidence>
<evidence type="ECO:0000256" key="8">
    <source>
        <dbReference type="ARBA" id="ARBA00023008"/>
    </source>
</evidence>
<keyword evidence="6" id="KW-0136">Cellulose degradation</keyword>
<keyword evidence="19" id="KW-1185">Reference proteome</keyword>
<dbReference type="Gene3D" id="2.70.50.70">
    <property type="match status" value="1"/>
</dbReference>
<dbReference type="Pfam" id="PF03443">
    <property type="entry name" value="AA9"/>
    <property type="match status" value="1"/>
</dbReference>
<keyword evidence="8" id="KW-0186">Copper</keyword>
<feature type="signal peptide" evidence="16">
    <location>
        <begin position="1"/>
        <end position="16"/>
    </location>
</feature>
<keyword evidence="3" id="KW-0964">Secreted</keyword>
<dbReference type="EC" id="1.14.99.56" evidence="15"/>
<comment type="similarity">
    <text evidence="13">Belongs to the polysaccharide monooxygenase AA9 family.</text>
</comment>